<comment type="similarity">
    <text evidence="1 7">Belongs to the ATG11 family.</text>
</comment>
<dbReference type="GO" id="GO:0019901">
    <property type="term" value="F:protein kinase binding"/>
    <property type="evidence" value="ECO:0007669"/>
    <property type="project" value="TreeGrafter"/>
</dbReference>
<keyword evidence="7" id="KW-0472">Membrane</keyword>
<proteinExistence type="inferred from homology"/>
<evidence type="ECO:0000256" key="1">
    <source>
        <dbReference type="ARBA" id="ARBA00009729"/>
    </source>
</evidence>
<dbReference type="InterPro" id="IPR040040">
    <property type="entry name" value="ATG11"/>
</dbReference>
<comment type="subcellular location">
    <subcellularLocation>
        <location evidence="7">Preautophagosomal structure membrane</location>
        <topology evidence="7">Peripheral membrane protein</topology>
    </subcellularLocation>
    <subcellularLocation>
        <location evidence="7">Vacuole membrane</location>
        <topology evidence="7">Peripheral membrane protein</topology>
    </subcellularLocation>
    <text evidence="7">During pexophagy, accumulates in the vacuolar membrane region, where the peroxisomes contact the vacuole.</text>
</comment>
<evidence type="ECO:0000256" key="2">
    <source>
        <dbReference type="ARBA" id="ARBA00013804"/>
    </source>
</evidence>
<protein>
    <recommendedName>
        <fullName evidence="2 7">Autophagy-related protein 11</fullName>
    </recommendedName>
</protein>
<evidence type="ECO:0000313" key="12">
    <source>
        <dbReference type="EMBL" id="TGZ85671.1"/>
    </source>
</evidence>
<dbReference type="OrthoDB" id="447953at2759"/>
<comment type="function">
    <text evidence="7">Involved in cytoplasm to vacuole transport (Cvt), pexophagy, mitophagy and nucleophagy. Recruits mitochondria for their selective degradation via autophagy (mitophagy) during starvation. Works as scaffold proteins that recruit ATG proteins to the pre-autophagosome (PAS), the site of vesicle/autophagosome formation. Required for the Cvt vesicles completion.</text>
</comment>
<comment type="subunit">
    <text evidence="7">Homodimer.</text>
</comment>
<dbReference type="GO" id="GO:1990316">
    <property type="term" value="C:Atg1/ULK1 kinase complex"/>
    <property type="evidence" value="ECO:0007669"/>
    <property type="project" value="TreeGrafter"/>
</dbReference>
<dbReference type="GO" id="GO:0034045">
    <property type="term" value="C:phagophore assembly site membrane"/>
    <property type="evidence" value="ECO:0007669"/>
    <property type="project" value="UniProtKB-SubCell"/>
</dbReference>
<keyword evidence="7" id="KW-0926">Vacuole</keyword>
<evidence type="ECO:0000256" key="9">
    <source>
        <dbReference type="SAM" id="MobiDB-lite"/>
    </source>
</evidence>
<dbReference type="GO" id="GO:0005774">
    <property type="term" value="C:vacuolar membrane"/>
    <property type="evidence" value="ECO:0007669"/>
    <property type="project" value="UniProtKB-SubCell"/>
</dbReference>
<dbReference type="InterPro" id="IPR019460">
    <property type="entry name" value="Atg11_C"/>
</dbReference>
<evidence type="ECO:0000256" key="3">
    <source>
        <dbReference type="ARBA" id="ARBA00022448"/>
    </source>
</evidence>
<feature type="domain" description="Autophagy-related protein 11 C-terminal" evidence="11">
    <location>
        <begin position="1010"/>
        <end position="1156"/>
    </location>
</feature>
<feature type="region of interest" description="Disordered" evidence="9">
    <location>
        <begin position="748"/>
        <end position="780"/>
    </location>
</feature>
<dbReference type="GO" id="GO:0061709">
    <property type="term" value="P:reticulophagy"/>
    <property type="evidence" value="ECO:0007669"/>
    <property type="project" value="TreeGrafter"/>
</dbReference>
<organism evidence="12 13">
    <name type="scientific">Ascodesmis nigricans</name>
    <dbReference type="NCBI Taxonomy" id="341454"/>
    <lineage>
        <taxon>Eukaryota</taxon>
        <taxon>Fungi</taxon>
        <taxon>Dikarya</taxon>
        <taxon>Ascomycota</taxon>
        <taxon>Pezizomycotina</taxon>
        <taxon>Pezizomycetes</taxon>
        <taxon>Pezizales</taxon>
        <taxon>Ascodesmidaceae</taxon>
        <taxon>Ascodesmis</taxon>
    </lineage>
</organism>
<accession>A0A4S2N8J0</accession>
<evidence type="ECO:0000259" key="11">
    <source>
        <dbReference type="Pfam" id="PF10377"/>
    </source>
</evidence>
<feature type="coiled-coil region" evidence="8">
    <location>
        <begin position="856"/>
        <end position="883"/>
    </location>
</feature>
<feature type="region of interest" description="Disordered" evidence="9">
    <location>
        <begin position="1276"/>
        <end position="1297"/>
    </location>
</feature>
<keyword evidence="13" id="KW-1185">Reference proteome</keyword>
<evidence type="ECO:0000256" key="7">
    <source>
        <dbReference type="RuleBase" id="RU367075"/>
    </source>
</evidence>
<keyword evidence="5 7" id="KW-0072">Autophagy</keyword>
<dbReference type="GO" id="GO:0000045">
    <property type="term" value="P:autophagosome assembly"/>
    <property type="evidence" value="ECO:0007669"/>
    <property type="project" value="UniProtKB-UniRule"/>
</dbReference>
<dbReference type="FunCoup" id="A0A4S2N8J0">
    <property type="interactions" value="141"/>
</dbReference>
<dbReference type="GO" id="GO:0034727">
    <property type="term" value="P:piecemeal microautophagy of the nucleus"/>
    <property type="evidence" value="ECO:0007669"/>
    <property type="project" value="TreeGrafter"/>
</dbReference>
<gene>
    <name evidence="12" type="ORF">EX30DRAFT_30116</name>
</gene>
<dbReference type="GO" id="GO:1903599">
    <property type="term" value="P:positive regulation of autophagy of mitochondrion"/>
    <property type="evidence" value="ECO:0007669"/>
    <property type="project" value="UniProtKB-UniRule"/>
</dbReference>
<feature type="coiled-coil region" evidence="8">
    <location>
        <begin position="544"/>
        <end position="571"/>
    </location>
</feature>
<evidence type="ECO:0000259" key="10">
    <source>
        <dbReference type="Pfam" id="PF04108"/>
    </source>
</evidence>
<feature type="compositionally biased region" description="Basic and acidic residues" evidence="9">
    <location>
        <begin position="748"/>
        <end position="770"/>
    </location>
</feature>
<evidence type="ECO:0000256" key="4">
    <source>
        <dbReference type="ARBA" id="ARBA00022927"/>
    </source>
</evidence>
<feature type="domain" description="Autophagy protein ATG17-like" evidence="10">
    <location>
        <begin position="103"/>
        <end position="445"/>
    </location>
</feature>
<keyword evidence="4 7" id="KW-0653">Protein transport</keyword>
<name>A0A4S2N8J0_9PEZI</name>
<dbReference type="STRING" id="341454.A0A4S2N8J0"/>
<evidence type="ECO:0000256" key="8">
    <source>
        <dbReference type="SAM" id="Coils"/>
    </source>
</evidence>
<dbReference type="EMBL" id="ML220112">
    <property type="protein sequence ID" value="TGZ85671.1"/>
    <property type="molecule type" value="Genomic_DNA"/>
</dbReference>
<dbReference type="InterPro" id="IPR045326">
    <property type="entry name" value="ATG17-like_dom"/>
</dbReference>
<feature type="region of interest" description="Disordered" evidence="9">
    <location>
        <begin position="576"/>
        <end position="612"/>
    </location>
</feature>
<feature type="region of interest" description="Disordered" evidence="9">
    <location>
        <begin position="1183"/>
        <end position="1221"/>
    </location>
</feature>
<evidence type="ECO:0000256" key="5">
    <source>
        <dbReference type="ARBA" id="ARBA00023006"/>
    </source>
</evidence>
<evidence type="ECO:0000256" key="6">
    <source>
        <dbReference type="ARBA" id="ARBA00023054"/>
    </source>
</evidence>
<feature type="compositionally biased region" description="Polar residues" evidence="9">
    <location>
        <begin position="577"/>
        <end position="591"/>
    </location>
</feature>
<dbReference type="Pfam" id="PF04108">
    <property type="entry name" value="ATG17_like"/>
    <property type="match status" value="1"/>
</dbReference>
<dbReference type="Pfam" id="PF10377">
    <property type="entry name" value="ATG11"/>
    <property type="match status" value="1"/>
</dbReference>
<dbReference type="InParanoid" id="A0A4S2N8J0"/>
<keyword evidence="3 7" id="KW-0813">Transport</keyword>
<reference evidence="12 13" key="1">
    <citation type="submission" date="2019-04" db="EMBL/GenBank/DDBJ databases">
        <title>Comparative genomics and transcriptomics to analyze fruiting body development in filamentous ascomycetes.</title>
        <authorList>
            <consortium name="DOE Joint Genome Institute"/>
            <person name="Lutkenhaus R."/>
            <person name="Traeger S."/>
            <person name="Breuer J."/>
            <person name="Kuo A."/>
            <person name="Lipzen A."/>
            <person name="Pangilinan J."/>
            <person name="Dilworth D."/>
            <person name="Sandor L."/>
            <person name="Poggeler S."/>
            <person name="Barry K."/>
            <person name="Grigoriev I.V."/>
            <person name="Nowrousian M."/>
        </authorList>
    </citation>
    <scope>NUCLEOTIDE SEQUENCE [LARGE SCALE GENOMIC DNA]</scope>
    <source>
        <strain evidence="12 13">CBS 389.68</strain>
    </source>
</reference>
<sequence length="1297" mass="145434">MSLKIALAHSGGILKVDGHGFTSLDDFKRYVTQQTGLSDPCQILMTGRSTNVKFASLGVEKDIFVYDRRQLEITSTPIIDPLPKIANLTPFPDDLESDTDIASWRTLFKNRKAWAEYAQSQAESLAQRVRQADHETSIINRAVLVAFLSLESHSKRLDKSYNEVRDWVQTVSEERDKILREWEPAVRKLMRIPVHEGFRDLAISDKAKKKPQTLCDYFDVKEVQRAATAAEILVERFQKEIIDLGEIIGDIGGRTAELKTGIEQTSRKATSIDQELSVLREDMDILVQKVRSDYDYTRQLQGPKAASFASKRAHAATFEHLPGMVDVYSDLSKLLKQMVERKNAASAACNQHLQTLALIQSAAQPVNNRINSIDAAYHEEEEQFQILSVVLQLPELYGSLLIECVHRREWSEKFTGDSQRLAEELAHIKDDEEKRRRKWHRSTGSQLPFNLDGASQPIRTEVNTRGDLNGGLPTITRKDVEQYITSLKSLDRMSDVIQHLTQAMQDLDKPNKRINKRLRGFKMGSVHEANLMGSSFMATNTEELKILRIDKANLLEKIKGYESRIRKLEDLLHRSRTSANAGHPGTSTTPVSGMAMSPDLPSGGPSHRRSSSEALIEPLQARIAVLEAMLAEEKAITEALQKEATAKTESEKEMNARITQADDTKRDLIANLEALNQQHINERKDMLKEIEELKRKLDEAYEELDRLEDEKLKGMESELHSLGLEASKLRELHTTDTERIDGLMKELDETKEEVERQRKRADEEVQRADEAEAALTSSEQATSRLVEQVAALEKQLKEAKESLETTRKEYNGNHESLFSAMKNTYEQLSPSGPPGKDANKLLKQIDSLVTHVMTQNKEFSEKLDKEKANIESIQSQHTRLQTQFDARTLKAKDLTQRLYTHNIRSIQLLERLGYRVTRNDDSIQIVKISRSSPSNESTILGRSALNIGVNESSSQPATQPQKSSPLAHTSTAEDINLLYWMESPDSETEAEKYGHYIKSIGAFDLDAFSETIINRVKKTEADFKLLNKQARAYREKYYRAREEAAEKIAFRTFKVGDLALFLPTRNQATKPWAAFNVGAPHYFLREQDSHKLPTRDWLLARITKVEERIVDLSRSTYAAKNLPPNASDIDDTPRFLEDDNPFALSDGLRWYMLDAVEEKPGAPTTPGLSSSTVAAANVDAKGSLKSRKPVSGAKKKLTDITVEQARRTGSGGGSNRSSVALTGDAAAQVRQGLERVAEATNIPGVNTAATEGAVVESVSASPRSVLSPIEKMVSMTRSRAASLRSLTGTPQPQQSSG</sequence>
<evidence type="ECO:0000313" key="13">
    <source>
        <dbReference type="Proteomes" id="UP000298138"/>
    </source>
</evidence>
<dbReference type="GO" id="GO:0000422">
    <property type="term" value="P:autophagy of mitochondrion"/>
    <property type="evidence" value="ECO:0007669"/>
    <property type="project" value="TreeGrafter"/>
</dbReference>
<dbReference type="PANTHER" id="PTHR13222:SF1">
    <property type="entry name" value="RB1-INDUCIBLE COILED-COIL PROTEIN 1"/>
    <property type="match status" value="1"/>
</dbReference>
<dbReference type="GO" id="GO:0034517">
    <property type="term" value="P:ribophagy"/>
    <property type="evidence" value="ECO:0007669"/>
    <property type="project" value="TreeGrafter"/>
</dbReference>
<dbReference type="PANTHER" id="PTHR13222">
    <property type="entry name" value="RB1-INDUCIBLE COILED-COIL"/>
    <property type="match status" value="1"/>
</dbReference>
<dbReference type="GO" id="GO:0060090">
    <property type="term" value="F:molecular adaptor activity"/>
    <property type="evidence" value="ECO:0007669"/>
    <property type="project" value="TreeGrafter"/>
</dbReference>
<keyword evidence="6 8" id="KW-0175">Coiled coil</keyword>
<dbReference type="Proteomes" id="UP000298138">
    <property type="component" value="Unassembled WGS sequence"/>
</dbReference>
<dbReference type="GO" id="GO:0015031">
    <property type="term" value="P:protein transport"/>
    <property type="evidence" value="ECO:0007669"/>
    <property type="project" value="UniProtKB-KW"/>
</dbReference>